<feature type="compositionally biased region" description="Polar residues" evidence="6">
    <location>
        <begin position="642"/>
        <end position="655"/>
    </location>
</feature>
<gene>
    <name evidence="8" type="primary">Stk17b</name>
    <name evidence="8" type="ORF">B7P43_G10646</name>
</gene>
<dbReference type="EMBL" id="NEVH01016300">
    <property type="protein sequence ID" value="PNF25899.1"/>
    <property type="molecule type" value="Genomic_DNA"/>
</dbReference>
<dbReference type="InterPro" id="IPR008271">
    <property type="entry name" value="Ser/Thr_kinase_AS"/>
</dbReference>
<evidence type="ECO:0000313" key="9">
    <source>
        <dbReference type="Proteomes" id="UP000235965"/>
    </source>
</evidence>
<accession>A0A2J7QBF4</accession>
<dbReference type="GO" id="GO:0043065">
    <property type="term" value="P:positive regulation of apoptotic process"/>
    <property type="evidence" value="ECO:0007669"/>
    <property type="project" value="TreeGrafter"/>
</dbReference>
<sequence length="732" mass="81810">GQFASVSRCRSRDTGQQFAAKFSSRARYGEDCSAEIHHEIALLSLCSPSSRVIRLHDVFETPTEIILVLEFAPGGDLQTIIDDNLVPFEADVVKFVRQLVEGLVYLHERKVAHLDIKPQNLVMMADFPDCDVKLCDFEISRVILEGIEIREILGTPDYVAPEILHYEPITLKADMWSLGVTTYVLLTGFSPFGGETDQETFCNISRAEVDFPEELFEDVSEEARDFIRCLLVRDPGARPSAKECLRHKWLSKKIPRTSTPPSLLRQDSSLVATKATTRAASPSEDSTRMSQRNATQQQKNLRKYLSKSREALFERVVQQQQQHQKNNLRKTTLLSQYHKTRRLCESQMSLVSKSRERLLMMDHQMSPHISRSREKLYGLRSLSKSHEVLDLCKSAAATGGQAPHGVGLGILKTLTRATTADLSMIPLLRQRLMGHGSSTTSISSSVTTEHDTEETSVPLPPSEHVKFSRMCSVPVSAITSPITPSPLHELLENSSQSPNSATKSQIIPTPTEDNLREKNMEHITQIPALLSPKLLKETIKNQSKFEMFSSSPLPVCEANLIPHEEQNEFKTPDGTASLKTQTGDTCTWEKNEARTDAFDGTEIDCTSSYQDDGPGEDIKSEEEPKLKYEDAGKHTDLPQEIVLNQQDIPNTSESTTETRAENKNEASVCIKNCEDVTEEDSEPRYTVAQLVSAFNRHQEVVTKTSLEVTMTTSDKGTKIPPMIFNTGNSAFP</sequence>
<dbReference type="GO" id="GO:0005634">
    <property type="term" value="C:nucleus"/>
    <property type="evidence" value="ECO:0007669"/>
    <property type="project" value="TreeGrafter"/>
</dbReference>
<evidence type="ECO:0000256" key="2">
    <source>
        <dbReference type="ARBA" id="ARBA00022679"/>
    </source>
</evidence>
<dbReference type="STRING" id="105785.A0A2J7QBF4"/>
<feature type="non-terminal residue" evidence="8">
    <location>
        <position position="732"/>
    </location>
</feature>
<dbReference type="InterPro" id="IPR000719">
    <property type="entry name" value="Prot_kinase_dom"/>
</dbReference>
<evidence type="ECO:0000256" key="4">
    <source>
        <dbReference type="ARBA" id="ARBA00022777"/>
    </source>
</evidence>
<dbReference type="PANTHER" id="PTHR24342">
    <property type="entry name" value="SERINE/THREONINE-PROTEIN KINASE 17"/>
    <property type="match status" value="1"/>
</dbReference>
<evidence type="ECO:0000256" key="1">
    <source>
        <dbReference type="ARBA" id="ARBA00022527"/>
    </source>
</evidence>
<dbReference type="InterPro" id="IPR011009">
    <property type="entry name" value="Kinase-like_dom_sf"/>
</dbReference>
<dbReference type="Pfam" id="PF00069">
    <property type="entry name" value="Pkinase"/>
    <property type="match status" value="1"/>
</dbReference>
<keyword evidence="3" id="KW-0547">Nucleotide-binding</keyword>
<protein>
    <submittedName>
        <fullName evidence="8">Serine/threonine-protein kinase 17B</fullName>
    </submittedName>
</protein>
<keyword evidence="9" id="KW-1185">Reference proteome</keyword>
<dbReference type="PANTHER" id="PTHR24342:SF12">
    <property type="entry name" value="DEATH-ASSOCIATED PROTEIN KINASE RELATED"/>
    <property type="match status" value="1"/>
</dbReference>
<dbReference type="Gene3D" id="3.30.200.20">
    <property type="entry name" value="Phosphorylase Kinase, domain 1"/>
    <property type="match status" value="1"/>
</dbReference>
<dbReference type="PROSITE" id="PS50011">
    <property type="entry name" value="PROTEIN_KINASE_DOM"/>
    <property type="match status" value="1"/>
</dbReference>
<feature type="compositionally biased region" description="Polar residues" evidence="6">
    <location>
        <begin position="492"/>
        <end position="508"/>
    </location>
</feature>
<dbReference type="SMART" id="SM00220">
    <property type="entry name" value="S_TKc"/>
    <property type="match status" value="1"/>
</dbReference>
<feature type="region of interest" description="Disordered" evidence="6">
    <location>
        <begin position="256"/>
        <end position="300"/>
    </location>
</feature>
<dbReference type="GO" id="GO:0005524">
    <property type="term" value="F:ATP binding"/>
    <property type="evidence" value="ECO:0007669"/>
    <property type="project" value="UniProtKB-KW"/>
</dbReference>
<evidence type="ECO:0000313" key="8">
    <source>
        <dbReference type="EMBL" id="PNF25899.1"/>
    </source>
</evidence>
<feature type="compositionally biased region" description="Polar residues" evidence="6">
    <location>
        <begin position="256"/>
        <end position="299"/>
    </location>
</feature>
<organism evidence="8 9">
    <name type="scientific">Cryptotermes secundus</name>
    <dbReference type="NCBI Taxonomy" id="105785"/>
    <lineage>
        <taxon>Eukaryota</taxon>
        <taxon>Metazoa</taxon>
        <taxon>Ecdysozoa</taxon>
        <taxon>Arthropoda</taxon>
        <taxon>Hexapoda</taxon>
        <taxon>Insecta</taxon>
        <taxon>Pterygota</taxon>
        <taxon>Neoptera</taxon>
        <taxon>Polyneoptera</taxon>
        <taxon>Dictyoptera</taxon>
        <taxon>Blattodea</taxon>
        <taxon>Blattoidea</taxon>
        <taxon>Termitoidae</taxon>
        <taxon>Kalotermitidae</taxon>
        <taxon>Cryptotermitinae</taxon>
        <taxon>Cryptotermes</taxon>
    </lineage>
</organism>
<keyword evidence="5" id="KW-0067">ATP-binding</keyword>
<proteinExistence type="predicted"/>
<dbReference type="Gene3D" id="1.10.510.10">
    <property type="entry name" value="Transferase(Phosphotransferase) domain 1"/>
    <property type="match status" value="1"/>
</dbReference>
<keyword evidence="1" id="KW-0723">Serine/threonine-protein kinase</keyword>
<dbReference type="SUPFAM" id="SSF56112">
    <property type="entry name" value="Protein kinase-like (PK-like)"/>
    <property type="match status" value="1"/>
</dbReference>
<evidence type="ECO:0000256" key="3">
    <source>
        <dbReference type="ARBA" id="ARBA00022741"/>
    </source>
</evidence>
<feature type="region of interest" description="Disordered" evidence="6">
    <location>
        <begin position="597"/>
        <end position="665"/>
    </location>
</feature>
<comment type="caution">
    <text evidence="8">The sequence shown here is derived from an EMBL/GenBank/DDBJ whole genome shotgun (WGS) entry which is preliminary data.</text>
</comment>
<keyword evidence="2" id="KW-0808">Transferase</keyword>
<dbReference type="OrthoDB" id="74764at2759"/>
<dbReference type="AlphaFoldDB" id="A0A2J7QBF4"/>
<dbReference type="GO" id="GO:0035556">
    <property type="term" value="P:intracellular signal transduction"/>
    <property type="evidence" value="ECO:0007669"/>
    <property type="project" value="TreeGrafter"/>
</dbReference>
<evidence type="ECO:0000259" key="7">
    <source>
        <dbReference type="PROSITE" id="PS50011"/>
    </source>
</evidence>
<reference evidence="8 9" key="1">
    <citation type="submission" date="2017-12" db="EMBL/GenBank/DDBJ databases">
        <title>Hemimetabolous genomes reveal molecular basis of termite eusociality.</title>
        <authorList>
            <person name="Harrison M.C."/>
            <person name="Jongepier E."/>
            <person name="Robertson H.M."/>
            <person name="Arning N."/>
            <person name="Bitard-Feildel T."/>
            <person name="Chao H."/>
            <person name="Childers C.P."/>
            <person name="Dinh H."/>
            <person name="Doddapaneni H."/>
            <person name="Dugan S."/>
            <person name="Gowin J."/>
            <person name="Greiner C."/>
            <person name="Han Y."/>
            <person name="Hu H."/>
            <person name="Hughes D.S.T."/>
            <person name="Huylmans A.-K."/>
            <person name="Kemena C."/>
            <person name="Kremer L.P.M."/>
            <person name="Lee S.L."/>
            <person name="Lopez-Ezquerra A."/>
            <person name="Mallet L."/>
            <person name="Monroy-Kuhn J.M."/>
            <person name="Moser A."/>
            <person name="Murali S.C."/>
            <person name="Muzny D.M."/>
            <person name="Otani S."/>
            <person name="Piulachs M.-D."/>
            <person name="Poelchau M."/>
            <person name="Qu J."/>
            <person name="Schaub F."/>
            <person name="Wada-Katsumata A."/>
            <person name="Worley K.C."/>
            <person name="Xie Q."/>
            <person name="Ylla G."/>
            <person name="Poulsen M."/>
            <person name="Gibbs R.A."/>
            <person name="Schal C."/>
            <person name="Richards S."/>
            <person name="Belles X."/>
            <person name="Korb J."/>
            <person name="Bornberg-Bauer E."/>
        </authorList>
    </citation>
    <scope>NUCLEOTIDE SEQUENCE [LARGE SCALE GENOMIC DNA]</scope>
    <source>
        <tissue evidence="8">Whole body</tissue>
    </source>
</reference>
<feature type="compositionally biased region" description="Low complexity" evidence="6">
    <location>
        <begin position="437"/>
        <end position="447"/>
    </location>
</feature>
<evidence type="ECO:0000256" key="6">
    <source>
        <dbReference type="SAM" id="MobiDB-lite"/>
    </source>
</evidence>
<feature type="non-terminal residue" evidence="8">
    <location>
        <position position="1"/>
    </location>
</feature>
<dbReference type="GO" id="GO:0004674">
    <property type="term" value="F:protein serine/threonine kinase activity"/>
    <property type="evidence" value="ECO:0007669"/>
    <property type="project" value="UniProtKB-KW"/>
</dbReference>
<dbReference type="InParanoid" id="A0A2J7QBF4"/>
<feature type="domain" description="Protein kinase" evidence="7">
    <location>
        <begin position="1"/>
        <end position="250"/>
    </location>
</feature>
<name>A0A2J7QBF4_9NEOP</name>
<feature type="compositionally biased region" description="Basic and acidic residues" evidence="6">
    <location>
        <begin position="616"/>
        <end position="637"/>
    </location>
</feature>
<keyword evidence="4 8" id="KW-0418">Kinase</keyword>
<feature type="region of interest" description="Disordered" evidence="6">
    <location>
        <begin position="434"/>
        <end position="463"/>
    </location>
</feature>
<evidence type="ECO:0000256" key="5">
    <source>
        <dbReference type="ARBA" id="ARBA00022840"/>
    </source>
</evidence>
<feature type="region of interest" description="Disordered" evidence="6">
    <location>
        <begin position="484"/>
        <end position="508"/>
    </location>
</feature>
<dbReference type="PROSITE" id="PS00108">
    <property type="entry name" value="PROTEIN_KINASE_ST"/>
    <property type="match status" value="1"/>
</dbReference>
<dbReference type="Proteomes" id="UP000235965">
    <property type="component" value="Unassembled WGS sequence"/>
</dbReference>